<dbReference type="OrthoDB" id="9784466at2"/>
<dbReference type="AlphaFoldDB" id="V8C5E9"/>
<dbReference type="PANTHER" id="PTHR43344">
    <property type="entry name" value="PHOSPHOSERINE PHOSPHATASE"/>
    <property type="match status" value="1"/>
</dbReference>
<name>V8C5E9_9HELI</name>
<dbReference type="HOGENOM" id="CLU_052657_2_1_7"/>
<keyword evidence="2" id="KW-1185">Reference proteome</keyword>
<dbReference type="InterPro" id="IPR050582">
    <property type="entry name" value="HAD-like_SerB"/>
</dbReference>
<reference evidence="1 2" key="1">
    <citation type="journal article" date="2014" name="Genome Announc.">
        <title>Draft genome sequences of six enterohepatic helicobacter species isolated from humans and one from rhesus macaques.</title>
        <authorList>
            <person name="Shen Z."/>
            <person name="Sheh A."/>
            <person name="Young S.K."/>
            <person name="Abouelliel A."/>
            <person name="Ward D.V."/>
            <person name="Earl A.M."/>
            <person name="Fox J.G."/>
        </authorList>
    </citation>
    <scope>NUCLEOTIDE SEQUENCE [LARGE SCALE GENOMIC DNA]</scope>
    <source>
        <strain evidence="1 2">MIT 99-5501</strain>
    </source>
</reference>
<organism evidence="1 2">
    <name type="scientific">Helicobacter macacae MIT 99-5501</name>
    <dbReference type="NCBI Taxonomy" id="1357400"/>
    <lineage>
        <taxon>Bacteria</taxon>
        <taxon>Pseudomonadati</taxon>
        <taxon>Campylobacterota</taxon>
        <taxon>Epsilonproteobacteria</taxon>
        <taxon>Campylobacterales</taxon>
        <taxon>Helicobacteraceae</taxon>
        <taxon>Helicobacter</taxon>
    </lineage>
</organism>
<dbReference type="RefSeq" id="WP_023928830.1">
    <property type="nucleotide sequence ID" value="NZ_KI669456.1"/>
</dbReference>
<evidence type="ECO:0000313" key="2">
    <source>
        <dbReference type="Proteomes" id="UP000018731"/>
    </source>
</evidence>
<dbReference type="Gene3D" id="3.40.50.1000">
    <property type="entry name" value="HAD superfamily/HAD-like"/>
    <property type="match status" value="1"/>
</dbReference>
<dbReference type="SUPFAM" id="SSF56784">
    <property type="entry name" value="HAD-like"/>
    <property type="match status" value="1"/>
</dbReference>
<sequence>MTNKTAKKNIAFFDFDGTISSGDSLWLFITHIVGKKRLILGVARHIHILLGYTLGLISNTDAKQALSAKFLSSISTDDFAKHCIDFLPTLESICKASALSTIAWHKERGDIVVVVSASFEEYLAPLCEKLGVGLIATKLEVLGNSLSGRFGTLNCYGAQKVERIKQQYDLSEYGEIYVYGDSKGDKEMLALASDEEHRFYRYFK</sequence>
<keyword evidence="1" id="KW-0378">Hydrolase</keyword>
<gene>
    <name evidence="1" type="ORF">HMPREF2086_01986</name>
</gene>
<dbReference type="Proteomes" id="UP000018731">
    <property type="component" value="Unassembled WGS sequence"/>
</dbReference>
<dbReference type="eggNOG" id="COG0560">
    <property type="taxonomic scope" value="Bacteria"/>
</dbReference>
<dbReference type="STRING" id="1357400.HMPREF2086_01986"/>
<comment type="caution">
    <text evidence="1">The sequence shown here is derived from an EMBL/GenBank/DDBJ whole genome shotgun (WGS) entry which is preliminary data.</text>
</comment>
<dbReference type="GO" id="GO:0006564">
    <property type="term" value="P:L-serine biosynthetic process"/>
    <property type="evidence" value="ECO:0007669"/>
    <property type="project" value="TreeGrafter"/>
</dbReference>
<dbReference type="InterPro" id="IPR006385">
    <property type="entry name" value="HAD_hydro_SerB1"/>
</dbReference>
<protein>
    <submittedName>
        <fullName evidence="1">HAD hydrolase, family IB</fullName>
    </submittedName>
</protein>
<dbReference type="EMBL" id="AZJI01000010">
    <property type="protein sequence ID" value="ETD22255.1"/>
    <property type="molecule type" value="Genomic_DNA"/>
</dbReference>
<dbReference type="Gene3D" id="1.20.1440.100">
    <property type="entry name" value="SG protein - dephosphorylation function"/>
    <property type="match status" value="1"/>
</dbReference>
<dbReference type="GO" id="GO:0005737">
    <property type="term" value="C:cytoplasm"/>
    <property type="evidence" value="ECO:0007669"/>
    <property type="project" value="TreeGrafter"/>
</dbReference>
<dbReference type="Pfam" id="PF12710">
    <property type="entry name" value="HAD"/>
    <property type="match status" value="1"/>
</dbReference>
<dbReference type="PATRIC" id="fig|1357400.3.peg.2687"/>
<dbReference type="GO" id="GO:0000287">
    <property type="term" value="F:magnesium ion binding"/>
    <property type="evidence" value="ECO:0007669"/>
    <property type="project" value="TreeGrafter"/>
</dbReference>
<evidence type="ECO:0000313" key="1">
    <source>
        <dbReference type="EMBL" id="ETD22255.1"/>
    </source>
</evidence>
<dbReference type="InterPro" id="IPR023214">
    <property type="entry name" value="HAD_sf"/>
</dbReference>
<accession>V8C5E9</accession>
<dbReference type="InterPro" id="IPR036412">
    <property type="entry name" value="HAD-like_sf"/>
</dbReference>
<proteinExistence type="predicted"/>
<dbReference type="PANTHER" id="PTHR43344:SF14">
    <property type="entry name" value="HAD-IB FAMILY HYDROLASE"/>
    <property type="match status" value="1"/>
</dbReference>
<dbReference type="NCBIfam" id="TIGR01488">
    <property type="entry name" value="HAD-SF-IB"/>
    <property type="match status" value="1"/>
</dbReference>
<dbReference type="GO" id="GO:0036424">
    <property type="term" value="F:L-phosphoserine phosphatase activity"/>
    <property type="evidence" value="ECO:0007669"/>
    <property type="project" value="TreeGrafter"/>
</dbReference>
<dbReference type="NCBIfam" id="TIGR01490">
    <property type="entry name" value="HAD-SF-IB-hyp1"/>
    <property type="match status" value="1"/>
</dbReference>